<feature type="compositionally biased region" description="Basic and acidic residues" evidence="1">
    <location>
        <begin position="1"/>
        <end position="17"/>
    </location>
</feature>
<dbReference type="EMBL" id="CP023563">
    <property type="protein sequence ID" value="ATG51087.1"/>
    <property type="molecule type" value="Genomic_DNA"/>
</dbReference>
<keyword evidence="4" id="KW-1185">Reference proteome</keyword>
<keyword evidence="2" id="KW-0812">Transmembrane</keyword>
<organism evidence="3 4">
    <name type="scientific">Brachybacterium vulturis</name>
    <dbReference type="NCBI Taxonomy" id="2017484"/>
    <lineage>
        <taxon>Bacteria</taxon>
        <taxon>Bacillati</taxon>
        <taxon>Actinomycetota</taxon>
        <taxon>Actinomycetes</taxon>
        <taxon>Micrococcales</taxon>
        <taxon>Dermabacteraceae</taxon>
        <taxon>Brachybacterium</taxon>
    </lineage>
</organism>
<evidence type="ECO:0000313" key="4">
    <source>
        <dbReference type="Proteomes" id="UP000218165"/>
    </source>
</evidence>
<keyword evidence="2" id="KW-0472">Membrane</keyword>
<feature type="region of interest" description="Disordered" evidence="1">
    <location>
        <begin position="1"/>
        <end position="70"/>
    </location>
</feature>
<feature type="transmembrane region" description="Helical" evidence="2">
    <location>
        <begin position="92"/>
        <end position="117"/>
    </location>
</feature>
<evidence type="ECO:0008006" key="5">
    <source>
        <dbReference type="Google" id="ProtNLM"/>
    </source>
</evidence>
<protein>
    <recommendedName>
        <fullName evidence="5">DUF4190 domain-containing protein</fullName>
    </recommendedName>
</protein>
<accession>A0A291GLL7</accession>
<dbReference type="KEGG" id="brz:CFK38_05725"/>
<gene>
    <name evidence="3" type="ORF">CFK38_05725</name>
</gene>
<dbReference type="Proteomes" id="UP000218165">
    <property type="component" value="Chromosome"/>
</dbReference>
<evidence type="ECO:0000313" key="3">
    <source>
        <dbReference type="EMBL" id="ATG51087.1"/>
    </source>
</evidence>
<feature type="transmembrane region" description="Helical" evidence="2">
    <location>
        <begin position="138"/>
        <end position="171"/>
    </location>
</feature>
<reference evidence="4" key="1">
    <citation type="submission" date="2017-09" db="EMBL/GenBank/DDBJ databases">
        <title>Brachybacterium sp. VM2412.</title>
        <authorList>
            <person name="Tak E.J."/>
            <person name="Bae J.-W."/>
        </authorList>
    </citation>
    <scope>NUCLEOTIDE SEQUENCE [LARGE SCALE GENOMIC DNA]</scope>
    <source>
        <strain evidence="4">VM2412</strain>
    </source>
</reference>
<dbReference type="AlphaFoldDB" id="A0A291GLL7"/>
<evidence type="ECO:0000256" key="1">
    <source>
        <dbReference type="SAM" id="MobiDB-lite"/>
    </source>
</evidence>
<evidence type="ECO:0000256" key="2">
    <source>
        <dbReference type="SAM" id="Phobius"/>
    </source>
</evidence>
<proteinExistence type="predicted"/>
<sequence length="173" mass="17504">MGKDAHQMNAEHDDGLPDHSGGYDPYGQRRGHHDDPSGVGYGVTDPYASDPHAADPYASGPYATGPHPAGPVPVGPPQFGAFPAPLPSSNAAITGFVLGLLGLAMCGGLTSPIGIWFSARGMKETAPTATAPRGGRGLAIAGLVTSLVGLIPLCFLLLYGVMMIVGLVMAATA</sequence>
<name>A0A291GLL7_9MICO</name>
<keyword evidence="2" id="KW-1133">Transmembrane helix</keyword>